<feature type="transmembrane region" description="Helical" evidence="1">
    <location>
        <begin position="68"/>
        <end position="90"/>
    </location>
</feature>
<sequence length="133" mass="13502">MRVAARLPLAVVCWIGPAAMTLPAGSGLRIAAVTLAVLTVPGAAVVLRMAPERAAAGPDPVGRRTRGLVLTVAVSLAYAVLAGQVLLLLGRFAPERALMAAAALGTVVALWPRRHDTAAPSGQEARSGQGARP</sequence>
<feature type="transmembrane region" description="Helical" evidence="1">
    <location>
        <begin position="28"/>
        <end position="47"/>
    </location>
</feature>
<keyword evidence="1" id="KW-1133">Transmembrane helix</keyword>
<accession>A0ABS7R048</accession>
<keyword evidence="1" id="KW-0812">Transmembrane</keyword>
<dbReference type="EMBL" id="JAINVZ010000023">
    <property type="protein sequence ID" value="MBY8888289.1"/>
    <property type="molecule type" value="Genomic_DNA"/>
</dbReference>
<evidence type="ECO:0000313" key="2">
    <source>
        <dbReference type="EMBL" id="MBY8888289.1"/>
    </source>
</evidence>
<organism evidence="2 3">
    <name type="scientific">Streptantibioticus parmotrematis</name>
    <dbReference type="NCBI Taxonomy" id="2873249"/>
    <lineage>
        <taxon>Bacteria</taxon>
        <taxon>Bacillati</taxon>
        <taxon>Actinomycetota</taxon>
        <taxon>Actinomycetes</taxon>
        <taxon>Kitasatosporales</taxon>
        <taxon>Streptomycetaceae</taxon>
        <taxon>Streptantibioticus</taxon>
    </lineage>
</organism>
<evidence type="ECO:0008006" key="4">
    <source>
        <dbReference type="Google" id="ProtNLM"/>
    </source>
</evidence>
<dbReference type="RefSeq" id="WP_222981018.1">
    <property type="nucleotide sequence ID" value="NZ_JAINVZ010000023.1"/>
</dbReference>
<evidence type="ECO:0000256" key="1">
    <source>
        <dbReference type="SAM" id="Phobius"/>
    </source>
</evidence>
<gene>
    <name evidence="2" type="ORF">K7472_26125</name>
</gene>
<keyword evidence="3" id="KW-1185">Reference proteome</keyword>
<proteinExistence type="predicted"/>
<comment type="caution">
    <text evidence="2">The sequence shown here is derived from an EMBL/GenBank/DDBJ whole genome shotgun (WGS) entry which is preliminary data.</text>
</comment>
<reference evidence="2 3" key="1">
    <citation type="submission" date="2021-08" db="EMBL/GenBank/DDBJ databases">
        <title>Streptomyces sp. PTM05 isolated from lichen.</title>
        <authorList>
            <person name="Somphong A."/>
            <person name="Phongsopitanun W."/>
            <person name="Tanasupawat S."/>
        </authorList>
    </citation>
    <scope>NUCLEOTIDE SEQUENCE [LARGE SCALE GENOMIC DNA]</scope>
    <source>
        <strain evidence="2 3">Ptm05</strain>
    </source>
</reference>
<evidence type="ECO:0000313" key="3">
    <source>
        <dbReference type="Proteomes" id="UP001198565"/>
    </source>
</evidence>
<dbReference type="Proteomes" id="UP001198565">
    <property type="component" value="Unassembled WGS sequence"/>
</dbReference>
<keyword evidence="1" id="KW-0472">Membrane</keyword>
<name>A0ABS7R048_9ACTN</name>
<protein>
    <recommendedName>
        <fullName evidence="4">Integral membrane protein</fullName>
    </recommendedName>
</protein>